<dbReference type="EnsemblMetazoa" id="HelroT186189">
    <property type="protein sequence ID" value="HelroP186189"/>
    <property type="gene ID" value="HelroG186189"/>
</dbReference>
<dbReference type="AlphaFoldDB" id="T1FNS5"/>
<sequence length="330" mass="35044">MFACRFAITRLPMVSMATKSGLVTKVRLFAQESKSSALRRVKEVTKGPTLKERLMAPAGDTAFTAGRGLLAGASLLGLGGLCYYGLGLSDQVGAIDRAALWPATVKERIRNTYAYFGGSLIFTAASAVLLSRSPTFMNVMFRSSWMTLIGSMVAMMGTGILCQSLPYTESIGVKHLAWMLHSCVVGAVVAPIALMGGPLLVRAACYTVGVVGGLSALAMCAPSDKFLYMGGPLAMGLGVVFISSIGTWFLPPSTALGAGLYSIAVYGGLALFGAFLLYDTQKVVYRAEHHVAYADQPFDPINNSVGIFMDTINIFIRIAMILSGSSNRRK</sequence>
<keyword evidence="8" id="KW-1185">Reference proteome</keyword>
<feature type="transmembrane region" description="Helical" evidence="5">
    <location>
        <begin position="143"/>
        <end position="164"/>
    </location>
</feature>
<dbReference type="PANTHER" id="PTHR23291:SF112">
    <property type="entry name" value="GROWTH HORMONE-INDUCIBLE TRANSMEMBRANE PROTEIN"/>
    <property type="match status" value="1"/>
</dbReference>
<evidence type="ECO:0000256" key="4">
    <source>
        <dbReference type="ARBA" id="ARBA00023136"/>
    </source>
</evidence>
<dbReference type="InterPro" id="IPR006214">
    <property type="entry name" value="Bax_inhibitor_1-related"/>
</dbReference>
<evidence type="ECO:0000313" key="7">
    <source>
        <dbReference type="EnsemblMetazoa" id="HelroP186189"/>
    </source>
</evidence>
<dbReference type="FunCoup" id="T1FNS5">
    <property type="interactions" value="467"/>
</dbReference>
<dbReference type="CDD" id="cd10431">
    <property type="entry name" value="GHITM"/>
    <property type="match status" value="1"/>
</dbReference>
<dbReference type="PANTHER" id="PTHR23291">
    <property type="entry name" value="BAX INHIBITOR-RELATED"/>
    <property type="match status" value="1"/>
</dbReference>
<dbReference type="EMBL" id="KB097710">
    <property type="protein sequence ID" value="ESN91163.1"/>
    <property type="molecule type" value="Genomic_DNA"/>
</dbReference>
<feature type="transmembrane region" description="Helical" evidence="5">
    <location>
        <begin position="113"/>
        <end position="131"/>
    </location>
</feature>
<keyword evidence="4 5" id="KW-0472">Membrane</keyword>
<dbReference type="GO" id="GO:0007007">
    <property type="term" value="P:inner mitochondrial membrane organization"/>
    <property type="evidence" value="ECO:0000318"/>
    <property type="project" value="GO_Central"/>
</dbReference>
<comment type="subcellular location">
    <subcellularLocation>
        <location evidence="1">Membrane</location>
        <topology evidence="1">Multi-pass membrane protein</topology>
    </subcellularLocation>
</comment>
<dbReference type="GO" id="GO:0005743">
    <property type="term" value="C:mitochondrial inner membrane"/>
    <property type="evidence" value="ECO:0000318"/>
    <property type="project" value="GO_Central"/>
</dbReference>
<dbReference type="KEGG" id="hro:HELRODRAFT_186189"/>
<feature type="transmembrane region" description="Helical" evidence="5">
    <location>
        <begin position="176"/>
        <end position="194"/>
    </location>
</feature>
<dbReference type="Proteomes" id="UP000015101">
    <property type="component" value="Unassembled WGS sequence"/>
</dbReference>
<keyword evidence="2 5" id="KW-0812">Transmembrane</keyword>
<evidence type="ECO:0000313" key="8">
    <source>
        <dbReference type="Proteomes" id="UP000015101"/>
    </source>
</evidence>
<evidence type="ECO:0000256" key="3">
    <source>
        <dbReference type="ARBA" id="ARBA00022989"/>
    </source>
</evidence>
<reference evidence="8" key="1">
    <citation type="submission" date="2012-12" db="EMBL/GenBank/DDBJ databases">
        <authorList>
            <person name="Hellsten U."/>
            <person name="Grimwood J."/>
            <person name="Chapman J.A."/>
            <person name="Shapiro H."/>
            <person name="Aerts A."/>
            <person name="Otillar R.P."/>
            <person name="Terry A.Y."/>
            <person name="Boore J.L."/>
            <person name="Simakov O."/>
            <person name="Marletaz F."/>
            <person name="Cho S.-J."/>
            <person name="Edsinger-Gonzales E."/>
            <person name="Havlak P."/>
            <person name="Kuo D.-H."/>
            <person name="Larsson T."/>
            <person name="Lv J."/>
            <person name="Arendt D."/>
            <person name="Savage R."/>
            <person name="Osoegawa K."/>
            <person name="de Jong P."/>
            <person name="Lindberg D.R."/>
            <person name="Seaver E.C."/>
            <person name="Weisblat D.A."/>
            <person name="Putnam N.H."/>
            <person name="Grigoriev I.V."/>
            <person name="Rokhsar D.S."/>
        </authorList>
    </citation>
    <scope>NUCLEOTIDE SEQUENCE</scope>
</reference>
<name>T1FNS5_HELRO</name>
<gene>
    <name evidence="7" type="primary">20210472</name>
    <name evidence="6" type="ORF">HELRODRAFT_186189</name>
</gene>
<accession>T1FNS5</accession>
<dbReference type="GeneID" id="20210472"/>
<dbReference type="GO" id="GO:0005262">
    <property type="term" value="F:calcium channel activity"/>
    <property type="evidence" value="ECO:0000318"/>
    <property type="project" value="GO_Central"/>
</dbReference>
<evidence type="ECO:0008006" key="9">
    <source>
        <dbReference type="Google" id="ProtNLM"/>
    </source>
</evidence>
<feature type="transmembrane region" description="Helical" evidence="5">
    <location>
        <begin position="200"/>
        <end position="219"/>
    </location>
</feature>
<dbReference type="STRING" id="6412.T1FNS5"/>
<dbReference type="OrthoDB" id="6285520at2759"/>
<organism evidence="7 8">
    <name type="scientific">Helobdella robusta</name>
    <name type="common">Californian leech</name>
    <dbReference type="NCBI Taxonomy" id="6412"/>
    <lineage>
        <taxon>Eukaryota</taxon>
        <taxon>Metazoa</taxon>
        <taxon>Spiralia</taxon>
        <taxon>Lophotrochozoa</taxon>
        <taxon>Annelida</taxon>
        <taxon>Clitellata</taxon>
        <taxon>Hirudinea</taxon>
        <taxon>Rhynchobdellida</taxon>
        <taxon>Glossiphoniidae</taxon>
        <taxon>Helobdella</taxon>
    </lineage>
</organism>
<protein>
    <recommendedName>
        <fullName evidence="9">Growth hormone-inducible transmembrane protein</fullName>
    </recommendedName>
</protein>
<evidence type="ECO:0000313" key="6">
    <source>
        <dbReference type="EMBL" id="ESN91163.1"/>
    </source>
</evidence>
<feature type="transmembrane region" description="Helical" evidence="5">
    <location>
        <begin position="226"/>
        <end position="250"/>
    </location>
</feature>
<dbReference type="RefSeq" id="XP_009030692.1">
    <property type="nucleotide sequence ID" value="XM_009032444.1"/>
</dbReference>
<dbReference type="HOGENOM" id="CLU_050797_1_0_1"/>
<keyword evidence="3 5" id="KW-1133">Transmembrane helix</keyword>
<reference evidence="6 8" key="2">
    <citation type="journal article" date="2013" name="Nature">
        <title>Insights into bilaterian evolution from three spiralian genomes.</title>
        <authorList>
            <person name="Simakov O."/>
            <person name="Marletaz F."/>
            <person name="Cho S.J."/>
            <person name="Edsinger-Gonzales E."/>
            <person name="Havlak P."/>
            <person name="Hellsten U."/>
            <person name="Kuo D.H."/>
            <person name="Larsson T."/>
            <person name="Lv J."/>
            <person name="Arendt D."/>
            <person name="Savage R."/>
            <person name="Osoegawa K."/>
            <person name="de Jong P."/>
            <person name="Grimwood J."/>
            <person name="Chapman J.A."/>
            <person name="Shapiro H."/>
            <person name="Aerts A."/>
            <person name="Otillar R.P."/>
            <person name="Terry A.Y."/>
            <person name="Boore J.L."/>
            <person name="Grigoriev I.V."/>
            <person name="Lindberg D.R."/>
            <person name="Seaver E.C."/>
            <person name="Weisblat D.A."/>
            <person name="Putnam N.H."/>
            <person name="Rokhsar D.S."/>
        </authorList>
    </citation>
    <scope>NUCLEOTIDE SEQUENCE</scope>
</reference>
<dbReference type="GO" id="GO:0099093">
    <property type="term" value="P:calcium export from the mitochondrion"/>
    <property type="evidence" value="ECO:0000318"/>
    <property type="project" value="GO_Central"/>
</dbReference>
<evidence type="ECO:0000256" key="2">
    <source>
        <dbReference type="ARBA" id="ARBA00022692"/>
    </source>
</evidence>
<dbReference type="Pfam" id="PF01027">
    <property type="entry name" value="Bax1-I"/>
    <property type="match status" value="1"/>
</dbReference>
<dbReference type="InterPro" id="IPR035871">
    <property type="entry name" value="GHITM"/>
</dbReference>
<evidence type="ECO:0000256" key="5">
    <source>
        <dbReference type="RuleBase" id="RU004379"/>
    </source>
</evidence>
<reference evidence="7" key="3">
    <citation type="submission" date="2015-06" db="UniProtKB">
        <authorList>
            <consortium name="EnsemblMetazoa"/>
        </authorList>
    </citation>
    <scope>IDENTIFICATION</scope>
</reference>
<proteinExistence type="inferred from homology"/>
<dbReference type="EMBL" id="AMQM01007999">
    <property type="status" value="NOT_ANNOTATED_CDS"/>
    <property type="molecule type" value="Genomic_DNA"/>
</dbReference>
<dbReference type="eggNOG" id="KOG1630">
    <property type="taxonomic scope" value="Eukaryota"/>
</dbReference>
<comment type="similarity">
    <text evidence="5">Belongs to the BI1 family.</text>
</comment>
<evidence type="ECO:0000256" key="1">
    <source>
        <dbReference type="ARBA" id="ARBA00004141"/>
    </source>
</evidence>
<feature type="transmembrane region" description="Helical" evidence="5">
    <location>
        <begin position="256"/>
        <end position="278"/>
    </location>
</feature>
<dbReference type="CTD" id="20210472"/>
<dbReference type="OMA" id="TLMWSER"/>
<dbReference type="InParanoid" id="T1FNS5"/>